<organism evidence="7 8">
    <name type="scientific">Cloeon dipterum</name>
    <dbReference type="NCBI Taxonomy" id="197152"/>
    <lineage>
        <taxon>Eukaryota</taxon>
        <taxon>Metazoa</taxon>
        <taxon>Ecdysozoa</taxon>
        <taxon>Arthropoda</taxon>
        <taxon>Hexapoda</taxon>
        <taxon>Insecta</taxon>
        <taxon>Pterygota</taxon>
        <taxon>Palaeoptera</taxon>
        <taxon>Ephemeroptera</taxon>
        <taxon>Pisciforma</taxon>
        <taxon>Baetidae</taxon>
        <taxon>Cloeon</taxon>
    </lineage>
</organism>
<keyword evidence="3" id="KW-0832">Ubl conjugation</keyword>
<dbReference type="InterPro" id="IPR016159">
    <property type="entry name" value="Cullin_repeat-like_dom_sf"/>
</dbReference>
<dbReference type="SUPFAM" id="SSF46785">
    <property type="entry name" value="Winged helix' DNA-binding domain"/>
    <property type="match status" value="1"/>
</dbReference>
<comment type="similarity">
    <text evidence="1 4 5">Belongs to the cullin family.</text>
</comment>
<keyword evidence="8" id="KW-1185">Reference proteome</keyword>
<dbReference type="Pfam" id="PF26557">
    <property type="entry name" value="Cullin_AB"/>
    <property type="match status" value="1"/>
</dbReference>
<name>A0A8S1BKD7_9INSE</name>
<dbReference type="SUPFAM" id="SSF74788">
    <property type="entry name" value="Cullin repeat-like"/>
    <property type="match status" value="1"/>
</dbReference>
<dbReference type="PANTHER" id="PTHR11932">
    <property type="entry name" value="CULLIN"/>
    <property type="match status" value="1"/>
</dbReference>
<evidence type="ECO:0000256" key="1">
    <source>
        <dbReference type="ARBA" id="ARBA00006019"/>
    </source>
</evidence>
<dbReference type="FunFam" id="1.10.10.10:FF:000014">
    <property type="entry name" value="Cullin 1"/>
    <property type="match status" value="1"/>
</dbReference>
<dbReference type="InterPro" id="IPR019559">
    <property type="entry name" value="Cullin_neddylation_domain"/>
</dbReference>
<keyword evidence="2" id="KW-1017">Isopeptide bond</keyword>
<dbReference type="AlphaFoldDB" id="A0A8S1BKD7"/>
<dbReference type="Pfam" id="PF10557">
    <property type="entry name" value="Cullin_Nedd8"/>
    <property type="match status" value="1"/>
</dbReference>
<gene>
    <name evidence="7" type="ORF">CLODIP_2_CD05146</name>
</gene>
<dbReference type="InterPro" id="IPR036388">
    <property type="entry name" value="WH-like_DNA-bd_sf"/>
</dbReference>
<dbReference type="GO" id="GO:0031461">
    <property type="term" value="C:cullin-RING ubiquitin ligase complex"/>
    <property type="evidence" value="ECO:0007669"/>
    <property type="project" value="InterPro"/>
</dbReference>
<dbReference type="OrthoDB" id="27073at2759"/>
<dbReference type="Gene3D" id="3.30.230.130">
    <property type="entry name" value="Cullin, Chain C, Domain 2"/>
    <property type="match status" value="1"/>
</dbReference>
<proteinExistence type="inferred from homology"/>
<accession>A0A8S1BKD7</accession>
<evidence type="ECO:0000256" key="5">
    <source>
        <dbReference type="RuleBase" id="RU003829"/>
    </source>
</evidence>
<dbReference type="Pfam" id="PF00888">
    <property type="entry name" value="Cullin"/>
    <property type="match status" value="1"/>
</dbReference>
<evidence type="ECO:0000256" key="3">
    <source>
        <dbReference type="ARBA" id="ARBA00022843"/>
    </source>
</evidence>
<dbReference type="EMBL" id="CADEPI010000001">
    <property type="protein sequence ID" value="CAB3359381.1"/>
    <property type="molecule type" value="Genomic_DNA"/>
</dbReference>
<dbReference type="Proteomes" id="UP000494165">
    <property type="component" value="Unassembled WGS sequence"/>
</dbReference>
<protein>
    <recommendedName>
        <fullName evidence="6">Cullin family profile domain-containing protein</fullName>
    </recommendedName>
</protein>
<dbReference type="InterPro" id="IPR036317">
    <property type="entry name" value="Cullin_homology_sf"/>
</dbReference>
<reference evidence="7 8" key="1">
    <citation type="submission" date="2020-04" db="EMBL/GenBank/DDBJ databases">
        <authorList>
            <person name="Alioto T."/>
            <person name="Alioto T."/>
            <person name="Gomez Garrido J."/>
        </authorList>
    </citation>
    <scope>NUCLEOTIDE SEQUENCE [LARGE SCALE GENOMIC DNA]</scope>
</reference>
<dbReference type="SMART" id="SM00884">
    <property type="entry name" value="Cullin_Nedd8"/>
    <property type="match status" value="1"/>
</dbReference>
<dbReference type="InterPro" id="IPR001373">
    <property type="entry name" value="Cullin_N"/>
</dbReference>
<evidence type="ECO:0000256" key="2">
    <source>
        <dbReference type="ARBA" id="ARBA00022499"/>
    </source>
</evidence>
<dbReference type="InterPro" id="IPR016157">
    <property type="entry name" value="Cullin_CS"/>
</dbReference>
<feature type="domain" description="Cullin family profile" evidence="6">
    <location>
        <begin position="399"/>
        <end position="644"/>
    </location>
</feature>
<dbReference type="InterPro" id="IPR016158">
    <property type="entry name" value="Cullin_homology"/>
</dbReference>
<dbReference type="PROSITE" id="PS01256">
    <property type="entry name" value="CULLIN_1"/>
    <property type="match status" value="1"/>
</dbReference>
<dbReference type="GO" id="GO:0031625">
    <property type="term" value="F:ubiquitin protein ligase binding"/>
    <property type="evidence" value="ECO:0007669"/>
    <property type="project" value="InterPro"/>
</dbReference>
<comment type="caution">
    <text evidence="7">The sequence shown here is derived from an EMBL/GenBank/DDBJ whole genome shotgun (WGS) entry which is preliminary data.</text>
</comment>
<dbReference type="InterPro" id="IPR059120">
    <property type="entry name" value="Cullin-like_AB"/>
</dbReference>
<dbReference type="GO" id="GO:0006511">
    <property type="term" value="P:ubiquitin-dependent protein catabolic process"/>
    <property type="evidence" value="ECO:0007669"/>
    <property type="project" value="InterPro"/>
</dbReference>
<dbReference type="InterPro" id="IPR045093">
    <property type="entry name" value="Cullin"/>
</dbReference>
<evidence type="ECO:0000313" key="7">
    <source>
        <dbReference type="EMBL" id="CAB3359381.1"/>
    </source>
</evidence>
<dbReference type="Gene3D" id="1.10.10.10">
    <property type="entry name" value="Winged helix-like DNA-binding domain superfamily/Winged helix DNA-binding domain"/>
    <property type="match status" value="1"/>
</dbReference>
<dbReference type="SMART" id="SM00182">
    <property type="entry name" value="CULLIN"/>
    <property type="match status" value="1"/>
</dbReference>
<evidence type="ECO:0000259" key="6">
    <source>
        <dbReference type="PROSITE" id="PS50069"/>
    </source>
</evidence>
<dbReference type="PROSITE" id="PS50069">
    <property type="entry name" value="CULLIN_2"/>
    <property type="match status" value="1"/>
</dbReference>
<dbReference type="InterPro" id="IPR036390">
    <property type="entry name" value="WH_DNA-bd_sf"/>
</dbReference>
<dbReference type="SUPFAM" id="SSF75632">
    <property type="entry name" value="Cullin homology domain"/>
    <property type="match status" value="1"/>
</dbReference>
<dbReference type="Gene3D" id="1.20.1310.10">
    <property type="entry name" value="Cullin Repeats"/>
    <property type="match status" value="4"/>
</dbReference>
<sequence>MALPVLRSSSLEKIFRVFRSSTVSTMYSGNLEMAVRDAKWRQLELVINNILNSKSVSLPNWLQSFESIYHLSVQEDEDFLRKKVIVTLERFVKQLSKGHLSSTSLETLLSTYSTLWCQYRENCNCMRPLLLYMDNLDVNGKTALGSFQKLELKAWQTELLQPMAADIVRLLISKILTNQRDEIDNTSIQIMREVGFSFERAFQISGGNQAYRENFEMPFLEGMSECYRKESSEIKVEELGAVKYVEKALAMIQANIDLTSRILNEGLVEEVKSAFVQHYFTDKKDWVLSECDQMVAEERNNELESLYKFLKYIPNYDFEELKSNFKNLVEKNLIASITNLKGQDVHMKFINNLLECHIKYRNMIREIFDDDNSFVTVLDKVFVRAMKKNTMKEANIPLTSAEMLARYCDSILREKDMPDNIKVFQELSYSFKTVFPYIYESDVFEKFYAQLMSGRLIQNSVRSMEPEEEMVKLLQQECGSEYAKKLTTMLTDNKLSSDLTNEFTQTNVIGIKFTIKVSTNAVWPMSDKNVLKFTPPNVIENVMHQFEKFYLRKHNDHKLTWMHHFSPCMFRLLKKRFPRNNRGVIHSGELWINIYEKRYIATMNTFLLAILLLFQDRDQISFNEVNTFLNTDENTLARHVAILVDSKFLKSDTKEVSAASTFKFNAGYKNKKTIVIIPAASKRVTLKENSKIIKTVEADRKGFLQTVIVRVMKKQKEMCHNDLIAEVISKTEGRFSASASMIKKEIESLIEREYLSRKPDNKNVYLYIA</sequence>
<evidence type="ECO:0000256" key="4">
    <source>
        <dbReference type="PROSITE-ProRule" id="PRU00330"/>
    </source>
</evidence>
<evidence type="ECO:0000313" key="8">
    <source>
        <dbReference type="Proteomes" id="UP000494165"/>
    </source>
</evidence>